<dbReference type="Pfam" id="PF08320">
    <property type="entry name" value="PIG-X"/>
    <property type="match status" value="1"/>
</dbReference>
<dbReference type="InParanoid" id="A0A7R8UXK6"/>
<evidence type="ECO:0000256" key="4">
    <source>
        <dbReference type="ARBA" id="ARBA00022502"/>
    </source>
</evidence>
<evidence type="ECO:0000256" key="10">
    <source>
        <dbReference type="RuleBase" id="RU366056"/>
    </source>
</evidence>
<organism evidence="11 12">
    <name type="scientific">Hermetia illucens</name>
    <name type="common">Black soldier fly</name>
    <dbReference type="NCBI Taxonomy" id="343691"/>
    <lineage>
        <taxon>Eukaryota</taxon>
        <taxon>Metazoa</taxon>
        <taxon>Ecdysozoa</taxon>
        <taxon>Arthropoda</taxon>
        <taxon>Hexapoda</taxon>
        <taxon>Insecta</taxon>
        <taxon>Pterygota</taxon>
        <taxon>Neoptera</taxon>
        <taxon>Endopterygota</taxon>
        <taxon>Diptera</taxon>
        <taxon>Brachycera</taxon>
        <taxon>Stratiomyomorpha</taxon>
        <taxon>Stratiomyidae</taxon>
        <taxon>Hermetiinae</taxon>
        <taxon>Hermetia</taxon>
    </lineage>
</organism>
<dbReference type="UniPathway" id="UPA00196"/>
<keyword evidence="9" id="KW-0325">Glycoprotein</keyword>
<evidence type="ECO:0000256" key="3">
    <source>
        <dbReference type="ARBA" id="ARBA00010345"/>
    </source>
</evidence>
<dbReference type="PANTHER" id="PTHR28650">
    <property type="entry name" value="PHOSPHATIDYLINOSITOL-GLYCAN BIOSYNTHESIS CLASS X PROTEIN"/>
    <property type="match status" value="1"/>
</dbReference>
<comment type="subcellular location">
    <subcellularLocation>
        <location evidence="1 10">Endoplasmic reticulum membrane</location>
        <topology evidence="1 10">Single-pass membrane protein</topology>
    </subcellularLocation>
</comment>
<evidence type="ECO:0000256" key="7">
    <source>
        <dbReference type="ARBA" id="ARBA00022989"/>
    </source>
</evidence>
<gene>
    <name evidence="11" type="ORF">HERILL_LOCUS11477</name>
</gene>
<protein>
    <recommendedName>
        <fullName evidence="10">Phosphatidylinositol-glycan biosynthesis class X protein</fullName>
    </recommendedName>
</protein>
<reference evidence="11 12" key="1">
    <citation type="submission" date="2020-11" db="EMBL/GenBank/DDBJ databases">
        <authorList>
            <person name="Wallbank WR R."/>
            <person name="Pardo Diaz C."/>
            <person name="Kozak K."/>
            <person name="Martin S."/>
            <person name="Jiggins C."/>
            <person name="Moest M."/>
            <person name="Warren A I."/>
            <person name="Generalovic N T."/>
            <person name="Byers J.R.P. K."/>
            <person name="Montejo-Kovacevich G."/>
            <person name="Yen C E."/>
        </authorList>
    </citation>
    <scope>NUCLEOTIDE SEQUENCE [LARGE SCALE GENOMIC DNA]</scope>
</reference>
<feature type="chain" id="PRO_5031599160" description="Phosphatidylinositol-glycan biosynthesis class X protein" evidence="10">
    <location>
        <begin position="22"/>
        <end position="249"/>
    </location>
</feature>
<evidence type="ECO:0000256" key="5">
    <source>
        <dbReference type="ARBA" id="ARBA00022692"/>
    </source>
</evidence>
<keyword evidence="12" id="KW-1185">Reference proteome</keyword>
<keyword evidence="6 10" id="KW-0256">Endoplasmic reticulum</keyword>
<dbReference type="Proteomes" id="UP000594454">
    <property type="component" value="Chromosome 4"/>
</dbReference>
<proteinExistence type="inferred from homology"/>
<dbReference type="GO" id="GO:0005789">
    <property type="term" value="C:endoplasmic reticulum membrane"/>
    <property type="evidence" value="ECO:0007669"/>
    <property type="project" value="UniProtKB-SubCell"/>
</dbReference>
<dbReference type="OMA" id="ALSKYMW"/>
<keyword evidence="8 10" id="KW-0472">Membrane</keyword>
<evidence type="ECO:0000256" key="2">
    <source>
        <dbReference type="ARBA" id="ARBA00004687"/>
    </source>
</evidence>
<feature type="transmembrane region" description="Helical" evidence="10">
    <location>
        <begin position="217"/>
        <end position="237"/>
    </location>
</feature>
<accession>A0A7R8UXK6</accession>
<evidence type="ECO:0000313" key="11">
    <source>
        <dbReference type="EMBL" id="CAD7088888.1"/>
    </source>
</evidence>
<dbReference type="PANTHER" id="PTHR28650:SF1">
    <property type="entry name" value="PHOSPHATIDYLINOSITOL-GLYCAN BIOSYNTHESIS CLASS X PROTEIN"/>
    <property type="match status" value="1"/>
</dbReference>
<evidence type="ECO:0000313" key="12">
    <source>
        <dbReference type="Proteomes" id="UP000594454"/>
    </source>
</evidence>
<dbReference type="EMBL" id="LR899012">
    <property type="protein sequence ID" value="CAD7088888.1"/>
    <property type="molecule type" value="Genomic_DNA"/>
</dbReference>
<dbReference type="SMART" id="SM00780">
    <property type="entry name" value="PIG-X"/>
    <property type="match status" value="1"/>
</dbReference>
<comment type="similarity">
    <text evidence="3 10">Belongs to the PIGX family.</text>
</comment>
<dbReference type="FunCoup" id="A0A7R8UXK6">
    <property type="interactions" value="30"/>
</dbReference>
<comment type="function">
    <text evidence="10">Stabilizing subunit of the glycosylphosphatidylinositol-mannosyltransferase I complex which catalyzes the transfer of the first mannose, via an alpha-1,4 bond from a dolichol-phosphate-mannose (Dol-P-Man) to the glucosaminyl acyl phosphatidylinositol (GlcN-(acyl)PI) intermediate to generate alpha-D-Man-(1-&gt;4)-alpha-D-GlcN-(1-&gt;6)-(1-radyl,2-acyl-sn-glycero-3-phospho)-2-acyl-inositol and participates in the sixth step of the glycosylphosphatidylinositol-anchor biosynthesis. Probably acts by stabilizing the mannosyltransferase PIGM.</text>
</comment>
<evidence type="ECO:0000256" key="9">
    <source>
        <dbReference type="ARBA" id="ARBA00023180"/>
    </source>
</evidence>
<keyword evidence="10" id="KW-0732">Signal</keyword>
<dbReference type="AlphaFoldDB" id="A0A7R8UXK6"/>
<evidence type="ECO:0000256" key="6">
    <source>
        <dbReference type="ARBA" id="ARBA00022824"/>
    </source>
</evidence>
<dbReference type="InterPro" id="IPR013233">
    <property type="entry name" value="PIG-X/PBN1"/>
</dbReference>
<evidence type="ECO:0000256" key="8">
    <source>
        <dbReference type="ARBA" id="ARBA00023136"/>
    </source>
</evidence>
<name>A0A7R8UXK6_HERIL</name>
<sequence>MRFNLFFSTFTLSLLVKFTTGDELEGPYKTTTNEKNQITTIKHSRPKLSVELQKEGFHKTLVYSLSSPSSIEGCGFTLEQKLPAAVYVDTDELLDLVSRRGYNLTYPHFVDIEKSTEKSSGFTVLLHSESQVYQASIPIHFRYHSAVDGGGFVEVEIKPPALYVNCPNAEPIGEEKCFKEAEALIHKCNWIQEEDIDFDGKLIAVRIPRGDKSISSLVTSITIVISWVGCVVILVSISRKTKNMNKKSK</sequence>
<evidence type="ECO:0000256" key="1">
    <source>
        <dbReference type="ARBA" id="ARBA00004389"/>
    </source>
</evidence>
<keyword evidence="4 10" id="KW-0337">GPI-anchor biosynthesis</keyword>
<dbReference type="GO" id="GO:0006506">
    <property type="term" value="P:GPI anchor biosynthetic process"/>
    <property type="evidence" value="ECO:0007669"/>
    <property type="project" value="UniProtKB-UniPathway"/>
</dbReference>
<keyword evidence="7 10" id="KW-1133">Transmembrane helix</keyword>
<comment type="pathway">
    <text evidence="2 10">Glycolipid biosynthesis; glycosylphosphatidylinositol-anchor biosynthesis.</text>
</comment>
<keyword evidence="5 10" id="KW-0812">Transmembrane</keyword>
<dbReference type="InterPro" id="IPR040039">
    <property type="entry name" value="PIGX"/>
</dbReference>
<feature type="signal peptide" evidence="10">
    <location>
        <begin position="1"/>
        <end position="21"/>
    </location>
</feature>